<dbReference type="GO" id="GO:0009443">
    <property type="term" value="P:pyridoxal 5'-phosphate salvage"/>
    <property type="evidence" value="ECO:0007669"/>
    <property type="project" value="InterPro"/>
</dbReference>
<dbReference type="PANTHER" id="PTHR10534:SF2">
    <property type="entry name" value="PYRIDOXAL KINASE"/>
    <property type="match status" value="1"/>
</dbReference>
<keyword evidence="2" id="KW-0808">Transferase</keyword>
<dbReference type="AlphaFoldDB" id="A0A0R2D9J8"/>
<reference evidence="7 8" key="1">
    <citation type="journal article" date="2015" name="Genome Announc.">
        <title>Expanding the biotechnology potential of lactobacilli through comparative genomics of 213 strains and associated genera.</title>
        <authorList>
            <person name="Sun Z."/>
            <person name="Harris H.M."/>
            <person name="McCann A."/>
            <person name="Guo C."/>
            <person name="Argimon S."/>
            <person name="Zhang W."/>
            <person name="Yang X."/>
            <person name="Jeffery I.B."/>
            <person name="Cooney J.C."/>
            <person name="Kagawa T.F."/>
            <person name="Liu W."/>
            <person name="Song Y."/>
            <person name="Salvetti E."/>
            <person name="Wrobel A."/>
            <person name="Rasinkangas P."/>
            <person name="Parkhill J."/>
            <person name="Rea M.C."/>
            <person name="O'Sullivan O."/>
            <person name="Ritari J."/>
            <person name="Douillard F.P."/>
            <person name="Paul Ross R."/>
            <person name="Yang R."/>
            <person name="Briner A.E."/>
            <person name="Felis G.E."/>
            <person name="de Vos W.M."/>
            <person name="Barrangou R."/>
            <person name="Klaenhammer T.R."/>
            <person name="Caufield P.W."/>
            <person name="Cui Y."/>
            <person name="Zhang H."/>
            <person name="O'Toole P.W."/>
        </authorList>
    </citation>
    <scope>NUCLEOTIDE SEQUENCE [LARGE SCALE GENOMIC DNA]</scope>
    <source>
        <strain evidence="7 8">DSM 21051</strain>
    </source>
</reference>
<sequence length="284" mass="31650">MENFSKSGRLMVAEDISAIGDLSMTAALPLLQAQGIPTALLPTSILSTQSEGFGKPVSLSVSQWLPRVLQHWEQQQIEIGGALIGYIADFQVGKEMVSFLSRNKFSFVYIDPVFADEGKIYPTLSVAQLAITRQLIKQADVITPNYTEALFLAGIKDEASSKKAEIPTEFELLKRLEDLMPKRGRAIITGVEDADKIGCIWLDEDERIMKRMFPRLKGHFYGSGDIFAALLAGFLWNGQPLSDAVGEAVFLTYQALKDTADSKRERRYGIDISRVIHELVQKKY</sequence>
<evidence type="ECO:0000256" key="2">
    <source>
        <dbReference type="ARBA" id="ARBA00022679"/>
    </source>
</evidence>
<evidence type="ECO:0000313" key="7">
    <source>
        <dbReference type="EMBL" id="KRM96755.1"/>
    </source>
</evidence>
<dbReference type="OrthoDB" id="9800808at2"/>
<organism evidence="7 8">
    <name type="scientific">Liquorilactobacillus aquaticus DSM 21051</name>
    <dbReference type="NCBI Taxonomy" id="1423725"/>
    <lineage>
        <taxon>Bacteria</taxon>
        <taxon>Bacillati</taxon>
        <taxon>Bacillota</taxon>
        <taxon>Bacilli</taxon>
        <taxon>Lactobacillales</taxon>
        <taxon>Lactobacillaceae</taxon>
        <taxon>Liquorilactobacillus</taxon>
    </lineage>
</organism>
<evidence type="ECO:0000256" key="3">
    <source>
        <dbReference type="ARBA" id="ARBA00022741"/>
    </source>
</evidence>
<keyword evidence="8" id="KW-1185">Reference proteome</keyword>
<proteinExistence type="predicted"/>
<dbReference type="EC" id="2.7.1.35" evidence="1"/>
<dbReference type="Pfam" id="PF08543">
    <property type="entry name" value="Phos_pyr_kin"/>
    <property type="match status" value="1"/>
</dbReference>
<dbReference type="InterPro" id="IPR004625">
    <property type="entry name" value="PyrdxlKinase"/>
</dbReference>
<feature type="domain" description="Pyridoxamine kinase/Phosphomethylpyrimidine kinase" evidence="6">
    <location>
        <begin position="76"/>
        <end position="261"/>
    </location>
</feature>
<dbReference type="GO" id="GO:0005829">
    <property type="term" value="C:cytosol"/>
    <property type="evidence" value="ECO:0007669"/>
    <property type="project" value="TreeGrafter"/>
</dbReference>
<evidence type="ECO:0000259" key="6">
    <source>
        <dbReference type="Pfam" id="PF08543"/>
    </source>
</evidence>
<keyword evidence="3" id="KW-0547">Nucleotide-binding</keyword>
<protein>
    <recommendedName>
        <fullName evidence="1">pyridoxal kinase</fullName>
        <ecNumber evidence="1">2.7.1.35</ecNumber>
    </recommendedName>
</protein>
<accession>A0A0R2D9J8</accession>
<dbReference type="InterPro" id="IPR013749">
    <property type="entry name" value="PM/HMP-P_kinase-1"/>
</dbReference>
<dbReference type="SUPFAM" id="SSF53613">
    <property type="entry name" value="Ribokinase-like"/>
    <property type="match status" value="1"/>
</dbReference>
<dbReference type="RefSeq" id="WP_057875343.1">
    <property type="nucleotide sequence ID" value="NZ_AYZD01000011.1"/>
</dbReference>
<evidence type="ECO:0000256" key="5">
    <source>
        <dbReference type="ARBA" id="ARBA00022840"/>
    </source>
</evidence>
<keyword evidence="4 7" id="KW-0418">Kinase</keyword>
<dbReference type="Gene3D" id="3.40.1190.20">
    <property type="match status" value="1"/>
</dbReference>
<dbReference type="InterPro" id="IPR029056">
    <property type="entry name" value="Ribokinase-like"/>
</dbReference>
<gene>
    <name evidence="7" type="ORF">FC19_GL000271</name>
</gene>
<evidence type="ECO:0000256" key="1">
    <source>
        <dbReference type="ARBA" id="ARBA00012104"/>
    </source>
</evidence>
<comment type="caution">
    <text evidence="7">The sequence shown here is derived from an EMBL/GenBank/DDBJ whole genome shotgun (WGS) entry which is preliminary data.</text>
</comment>
<dbReference type="PATRIC" id="fig|1423725.3.peg.279"/>
<dbReference type="EMBL" id="AYZD01000011">
    <property type="protein sequence ID" value="KRM96755.1"/>
    <property type="molecule type" value="Genomic_DNA"/>
</dbReference>
<dbReference type="GO" id="GO:0005524">
    <property type="term" value="F:ATP binding"/>
    <property type="evidence" value="ECO:0007669"/>
    <property type="project" value="UniProtKB-KW"/>
</dbReference>
<evidence type="ECO:0000256" key="4">
    <source>
        <dbReference type="ARBA" id="ARBA00022777"/>
    </source>
</evidence>
<keyword evidence="5" id="KW-0067">ATP-binding</keyword>
<dbReference type="GO" id="GO:0008478">
    <property type="term" value="F:pyridoxal kinase activity"/>
    <property type="evidence" value="ECO:0007669"/>
    <property type="project" value="UniProtKB-EC"/>
</dbReference>
<name>A0A0R2D9J8_9LACO</name>
<evidence type="ECO:0000313" key="8">
    <source>
        <dbReference type="Proteomes" id="UP000051015"/>
    </source>
</evidence>
<dbReference type="Proteomes" id="UP000051015">
    <property type="component" value="Unassembled WGS sequence"/>
</dbReference>
<dbReference type="PANTHER" id="PTHR10534">
    <property type="entry name" value="PYRIDOXAL KINASE"/>
    <property type="match status" value="1"/>
</dbReference>
<dbReference type="STRING" id="1423725.FC19_GL000271"/>